<protein>
    <submittedName>
        <fullName evidence="2">Uncharacterized protein</fullName>
    </submittedName>
</protein>
<dbReference type="Proteomes" id="UP000827092">
    <property type="component" value="Unassembled WGS sequence"/>
</dbReference>
<accession>A0AAV6TJA5</accession>
<evidence type="ECO:0000256" key="1">
    <source>
        <dbReference type="SAM" id="MobiDB-lite"/>
    </source>
</evidence>
<feature type="compositionally biased region" description="Polar residues" evidence="1">
    <location>
        <begin position="64"/>
        <end position="76"/>
    </location>
</feature>
<proteinExistence type="predicted"/>
<keyword evidence="3" id="KW-1185">Reference proteome</keyword>
<comment type="caution">
    <text evidence="2">The sequence shown here is derived from an EMBL/GenBank/DDBJ whole genome shotgun (WGS) entry which is preliminary data.</text>
</comment>
<sequence length="170" mass="18003">MTRRCDSNPAQYERNRRFGHLVHVLGREASGAKLPSVSRKRTIVPPSRYDESGGGARNGRKTLRGSTKLVQPTSATVGGAGGKPKQGGQPARRRERASQTPGQNVRVKAGRGPPRRGPKETIPIPEKTGGKIGGDLKSPDREPSRRSGPLWTGAQEKGGDSDGAGAHTGE</sequence>
<evidence type="ECO:0000313" key="3">
    <source>
        <dbReference type="Proteomes" id="UP000827092"/>
    </source>
</evidence>
<evidence type="ECO:0000313" key="2">
    <source>
        <dbReference type="EMBL" id="KAG8171835.1"/>
    </source>
</evidence>
<name>A0AAV6TJA5_9ARAC</name>
<dbReference type="EMBL" id="JAFNEN010003492">
    <property type="protein sequence ID" value="KAG8171835.1"/>
    <property type="molecule type" value="Genomic_DNA"/>
</dbReference>
<dbReference type="AlphaFoldDB" id="A0AAV6TJA5"/>
<feature type="region of interest" description="Disordered" evidence="1">
    <location>
        <begin position="29"/>
        <end position="170"/>
    </location>
</feature>
<gene>
    <name evidence="2" type="ORF">JTE90_029714</name>
</gene>
<reference evidence="2 3" key="1">
    <citation type="journal article" date="2022" name="Nat. Ecol. Evol.">
        <title>A masculinizing supergene underlies an exaggerated male reproductive morph in a spider.</title>
        <authorList>
            <person name="Hendrickx F."/>
            <person name="De Corte Z."/>
            <person name="Sonet G."/>
            <person name="Van Belleghem S.M."/>
            <person name="Kostlbacher S."/>
            <person name="Vangestel C."/>
        </authorList>
    </citation>
    <scope>NUCLEOTIDE SEQUENCE [LARGE SCALE GENOMIC DNA]</scope>
    <source>
        <strain evidence="2">W744_W776</strain>
    </source>
</reference>
<organism evidence="2 3">
    <name type="scientific">Oedothorax gibbosus</name>
    <dbReference type="NCBI Taxonomy" id="931172"/>
    <lineage>
        <taxon>Eukaryota</taxon>
        <taxon>Metazoa</taxon>
        <taxon>Ecdysozoa</taxon>
        <taxon>Arthropoda</taxon>
        <taxon>Chelicerata</taxon>
        <taxon>Arachnida</taxon>
        <taxon>Araneae</taxon>
        <taxon>Araneomorphae</taxon>
        <taxon>Entelegynae</taxon>
        <taxon>Araneoidea</taxon>
        <taxon>Linyphiidae</taxon>
        <taxon>Erigoninae</taxon>
        <taxon>Oedothorax</taxon>
    </lineage>
</organism>